<dbReference type="PANTHER" id="PTHR46890:SF48">
    <property type="entry name" value="RNA-DIRECTED DNA POLYMERASE"/>
    <property type="match status" value="1"/>
</dbReference>
<dbReference type="InterPro" id="IPR036397">
    <property type="entry name" value="RNaseH_sf"/>
</dbReference>
<dbReference type="Pfam" id="PF00078">
    <property type="entry name" value="RVT_1"/>
    <property type="match status" value="1"/>
</dbReference>
<dbReference type="InterPro" id="IPR052343">
    <property type="entry name" value="Retrotransposon-Effector_Assoc"/>
</dbReference>
<dbReference type="Pfam" id="PF13966">
    <property type="entry name" value="zf-RVT"/>
    <property type="match status" value="1"/>
</dbReference>
<dbReference type="Pfam" id="PF13456">
    <property type="entry name" value="RVT_3"/>
    <property type="match status" value="1"/>
</dbReference>
<dbReference type="OrthoDB" id="1101299at2759"/>
<protein>
    <submittedName>
        <fullName evidence="3">Uncharacterized protein LOC130508635</fullName>
    </submittedName>
</protein>
<dbReference type="KEGG" id="rsz:130508635"/>
<accession>A0A9W3D8L5</accession>
<dbReference type="InterPro" id="IPR043502">
    <property type="entry name" value="DNA/RNA_pol_sf"/>
</dbReference>
<reference evidence="2" key="1">
    <citation type="journal article" date="2019" name="Database">
        <title>The radish genome database (RadishGD): an integrated information resource for radish genomics.</title>
        <authorList>
            <person name="Yu H.J."/>
            <person name="Baek S."/>
            <person name="Lee Y.J."/>
            <person name="Cho A."/>
            <person name="Mun J.H."/>
        </authorList>
    </citation>
    <scope>NUCLEOTIDE SEQUENCE [LARGE SCALE GENOMIC DNA]</scope>
    <source>
        <strain evidence="2">cv. WK10039</strain>
    </source>
</reference>
<dbReference type="InterPro" id="IPR012337">
    <property type="entry name" value="RNaseH-like_sf"/>
</dbReference>
<dbReference type="InterPro" id="IPR000477">
    <property type="entry name" value="RT_dom"/>
</dbReference>
<dbReference type="CDD" id="cd01650">
    <property type="entry name" value="RT_nLTR_like"/>
    <property type="match status" value="1"/>
</dbReference>
<name>A0A9W3D8L5_RAPSA</name>
<dbReference type="InterPro" id="IPR044730">
    <property type="entry name" value="RNase_H-like_dom_plant"/>
</dbReference>
<dbReference type="GO" id="GO:0003676">
    <property type="term" value="F:nucleic acid binding"/>
    <property type="evidence" value="ECO:0007669"/>
    <property type="project" value="InterPro"/>
</dbReference>
<dbReference type="AlphaFoldDB" id="A0A9W3D8L5"/>
<dbReference type="PANTHER" id="PTHR46890">
    <property type="entry name" value="NON-LTR RETROLELEMENT REVERSE TRANSCRIPTASE-LIKE PROTEIN-RELATED"/>
    <property type="match status" value="1"/>
</dbReference>
<dbReference type="CDD" id="cd06222">
    <property type="entry name" value="RNase_H_like"/>
    <property type="match status" value="1"/>
</dbReference>
<dbReference type="SUPFAM" id="SSF53098">
    <property type="entry name" value="Ribonuclease H-like"/>
    <property type="match status" value="1"/>
</dbReference>
<dbReference type="SUPFAM" id="SSF56672">
    <property type="entry name" value="DNA/RNA polymerases"/>
    <property type="match status" value="1"/>
</dbReference>
<dbReference type="Proteomes" id="UP000504610">
    <property type="component" value="Chromosome 2"/>
</dbReference>
<dbReference type="InterPro" id="IPR002156">
    <property type="entry name" value="RNaseH_domain"/>
</dbReference>
<dbReference type="GO" id="GO:0004523">
    <property type="term" value="F:RNA-DNA hybrid ribonuclease activity"/>
    <property type="evidence" value="ECO:0007669"/>
    <property type="project" value="InterPro"/>
</dbReference>
<feature type="domain" description="Reverse transcriptase" evidence="1">
    <location>
        <begin position="54"/>
        <end position="324"/>
    </location>
</feature>
<evidence type="ECO:0000313" key="3">
    <source>
        <dbReference type="RefSeq" id="XP_056860211.1"/>
    </source>
</evidence>
<organism evidence="2 3">
    <name type="scientific">Raphanus sativus</name>
    <name type="common">Radish</name>
    <name type="synonym">Raphanus raphanistrum var. sativus</name>
    <dbReference type="NCBI Taxonomy" id="3726"/>
    <lineage>
        <taxon>Eukaryota</taxon>
        <taxon>Viridiplantae</taxon>
        <taxon>Streptophyta</taxon>
        <taxon>Embryophyta</taxon>
        <taxon>Tracheophyta</taxon>
        <taxon>Spermatophyta</taxon>
        <taxon>Magnoliopsida</taxon>
        <taxon>eudicotyledons</taxon>
        <taxon>Gunneridae</taxon>
        <taxon>Pentapetalae</taxon>
        <taxon>rosids</taxon>
        <taxon>malvids</taxon>
        <taxon>Brassicales</taxon>
        <taxon>Brassicaceae</taxon>
        <taxon>Brassiceae</taxon>
        <taxon>Raphanus</taxon>
    </lineage>
</organism>
<dbReference type="PROSITE" id="PS50878">
    <property type="entry name" value="RT_POL"/>
    <property type="match status" value="1"/>
</dbReference>
<gene>
    <name evidence="3" type="primary">LOC130508635</name>
</gene>
<proteinExistence type="predicted"/>
<evidence type="ECO:0000313" key="2">
    <source>
        <dbReference type="Proteomes" id="UP000504610"/>
    </source>
</evidence>
<sequence>MNEALTKAPSDDEIQSAMFDINPDKAPGPDGMTSLFFQKYWGITAEAVRHMVKEFFKNGTLDPRLNQTNICLLPKTERPIEMTEFRPISLCNVSYKVISKLMSKRLKKCLPKIISETQSAFVARRLITDNILVAHEVFHALRSNPGCRSKFVAIRTDMSKAFDRVEWSFLEALLLKLGFSPQWVSWIKLCISSVSYQVLLNGEPKGSIKPSRGIRQGDPLSPFLFILLTEALISQLQGAESEGRITGLKIARNSPPVSHLLFVDDSLFFCKAEVQQCSELVRIINTYGLSSGQQLNVNKSSILFGSKVPQDIKSELKQSLGISKEGGMGVYLGLPEKICGSKKQAFAFIQERLNNRINSWSGKLLSKGGKEILLKSVAQALPTYIREDSDSEIFRNFNLALLAKQLWRLLQHPSSLLARVLKGRYYRQSSPVDVKKASSPSYVWRSLMAAQPLLKAGLRRSVGTGTNTMVWSDNWIPDTTPRPASPCGPSFNPSLRVSDLIDAATGNWNTTALHALVTSEDIPLIQSLRLRRTNRPDGFVWALSKSGTYSVQSGYALAMTRETSTVPTLVSEPSTTSLKAKAWSLKTSRKIKHFIWQALSDCVPVCSRLTDRHCSKERNCPRCGAENETINHLLFECPPSVQVWALAHIPHSPGTFPSASIFSNLNHLLWRAKGLGLPTSILENVPWILWFIWKARNDKLFNGKDTSPLDTVQIAISEAGNWKLAQVMLSHNEEEAPPPPCTQPTGPRCSIDASWHQDDALFGGGMVLTNEDGVTTFGSFTSNRGLTPLHAEFHTLLWAMKSSLQMNHFDMTFETDCQQLVKIIVDEEEEDWPSLLVEIEEFHHLHSMFNFCSLRFIPRSCNVRADSLAKAARARGTIFSHVISRIPSRTAQTDQMEIL</sequence>
<reference evidence="3" key="2">
    <citation type="submission" date="2025-08" db="UniProtKB">
        <authorList>
            <consortium name="RefSeq"/>
        </authorList>
    </citation>
    <scope>IDENTIFICATION</scope>
    <source>
        <tissue evidence="3">Leaf</tissue>
    </source>
</reference>
<keyword evidence="2" id="KW-1185">Reference proteome</keyword>
<dbReference type="Gene3D" id="3.30.420.10">
    <property type="entry name" value="Ribonuclease H-like superfamily/Ribonuclease H"/>
    <property type="match status" value="1"/>
</dbReference>
<dbReference type="InterPro" id="IPR026960">
    <property type="entry name" value="RVT-Znf"/>
</dbReference>
<evidence type="ECO:0000259" key="1">
    <source>
        <dbReference type="PROSITE" id="PS50878"/>
    </source>
</evidence>
<dbReference type="GeneID" id="130508635"/>
<dbReference type="RefSeq" id="XP_056860211.1">
    <property type="nucleotide sequence ID" value="XM_057004231.1"/>
</dbReference>